<dbReference type="OrthoDB" id="5677577at2"/>
<comment type="function">
    <text evidence="3">A GTPase-activating protein (GAP) that modifies Der/EngA GTPase function. May play a role in ribosome biogenesis.</text>
</comment>
<comment type="similarity">
    <text evidence="3">Belongs to the YihI family.</text>
</comment>
<dbReference type="GO" id="GO:0042254">
    <property type="term" value="P:ribosome biogenesis"/>
    <property type="evidence" value="ECO:0007669"/>
    <property type="project" value="UniProtKB-KW"/>
</dbReference>
<keyword evidence="1 3" id="KW-0343">GTPase activation</keyword>
<keyword evidence="2 3" id="KW-0690">Ribosome biogenesis</keyword>
<gene>
    <name evidence="3" type="primary">yihI</name>
    <name evidence="5" type="ORF">WG68_12240</name>
</gene>
<dbReference type="RefSeq" id="WP_046557976.1">
    <property type="nucleotide sequence ID" value="NZ_LAHO01000011.1"/>
</dbReference>
<dbReference type="HAMAP" id="MF_01058">
    <property type="entry name" value="GAP_YihI"/>
    <property type="match status" value="1"/>
</dbReference>
<sequence>MTRQKKSRNAGDNGQRHLPAAEARKLRQPKEETKKKGAGKKSGSRNSVIEQKTEQHAGHSGPKDPRTGSKKPIALVAEPVVTPQIKPDMQPKARLMKAVQPGLSPAEELAQIENDLLLQQLLERVENNEVLTGKDAKYFNAKTARLEQLLEQLGLTEQAETIEDDDPLAQFERTDWRKSILGDED</sequence>
<dbReference type="Proteomes" id="UP000034228">
    <property type="component" value="Unassembled WGS sequence"/>
</dbReference>
<evidence type="ECO:0000256" key="2">
    <source>
        <dbReference type="ARBA" id="ARBA00022517"/>
    </source>
</evidence>
<dbReference type="STRING" id="336831.WG68_12240"/>
<dbReference type="InterPro" id="IPR007336">
    <property type="entry name" value="YihI"/>
</dbReference>
<evidence type="ECO:0000256" key="1">
    <source>
        <dbReference type="ARBA" id="ARBA00022468"/>
    </source>
</evidence>
<dbReference type="PATRIC" id="fig|336831.14.peg.1678"/>
<comment type="subunit">
    <text evidence="3">Interacts with Der.</text>
</comment>
<keyword evidence="6" id="KW-1185">Reference proteome</keyword>
<dbReference type="Pfam" id="PF04220">
    <property type="entry name" value="YihI"/>
    <property type="match status" value="1"/>
</dbReference>
<protein>
    <recommendedName>
        <fullName evidence="3">Der GTPase-activating protein YihI</fullName>
    </recommendedName>
</protein>
<feature type="compositionally biased region" description="Basic and acidic residues" evidence="4">
    <location>
        <begin position="51"/>
        <end position="67"/>
    </location>
</feature>
<organism evidence="5 6">
    <name type="scientific">Arsukibacterium ikkense</name>
    <dbReference type="NCBI Taxonomy" id="336831"/>
    <lineage>
        <taxon>Bacteria</taxon>
        <taxon>Pseudomonadati</taxon>
        <taxon>Pseudomonadota</taxon>
        <taxon>Gammaproteobacteria</taxon>
        <taxon>Chromatiales</taxon>
        <taxon>Chromatiaceae</taxon>
        <taxon>Arsukibacterium</taxon>
    </lineage>
</organism>
<dbReference type="NCBIfam" id="NF003560">
    <property type="entry name" value="PRK05244.1-1"/>
    <property type="match status" value="1"/>
</dbReference>
<dbReference type="GO" id="GO:0005096">
    <property type="term" value="F:GTPase activator activity"/>
    <property type="evidence" value="ECO:0007669"/>
    <property type="project" value="UniProtKB-KW"/>
</dbReference>
<comment type="caution">
    <text evidence="5">The sequence shown here is derived from an EMBL/GenBank/DDBJ whole genome shotgun (WGS) entry which is preliminary data.</text>
</comment>
<feature type="region of interest" description="Disordered" evidence="4">
    <location>
        <begin position="1"/>
        <end position="89"/>
    </location>
</feature>
<evidence type="ECO:0000256" key="4">
    <source>
        <dbReference type="SAM" id="MobiDB-lite"/>
    </source>
</evidence>
<evidence type="ECO:0000256" key="3">
    <source>
        <dbReference type="HAMAP-Rule" id="MF_01058"/>
    </source>
</evidence>
<evidence type="ECO:0000313" key="5">
    <source>
        <dbReference type="EMBL" id="KKO45188.1"/>
    </source>
</evidence>
<reference evidence="5 6" key="1">
    <citation type="submission" date="2015-03" db="EMBL/GenBank/DDBJ databases">
        <title>Draft genome sequences of two protease-producing strains of Arsukibacterium isolated from two cold and alkaline environments.</title>
        <authorList>
            <person name="Lylloff J.E."/>
            <person name="Skov L.B."/>
            <person name="Jepsen M."/>
            <person name="Hallin P.F."/>
            <person name="Sorensen S.J."/>
            <person name="Stougaard P."/>
            <person name="Glaring M.A."/>
        </authorList>
    </citation>
    <scope>NUCLEOTIDE SEQUENCE [LARGE SCALE GENOMIC DNA]</scope>
    <source>
        <strain evidence="5 6">GCM72</strain>
    </source>
</reference>
<feature type="compositionally biased region" description="Basic and acidic residues" evidence="4">
    <location>
        <begin position="22"/>
        <end position="35"/>
    </location>
</feature>
<dbReference type="EMBL" id="LAHO01000011">
    <property type="protein sequence ID" value="KKO45188.1"/>
    <property type="molecule type" value="Genomic_DNA"/>
</dbReference>
<evidence type="ECO:0000313" key="6">
    <source>
        <dbReference type="Proteomes" id="UP000034228"/>
    </source>
</evidence>
<proteinExistence type="inferred from homology"/>
<name>A0A0M2V7R3_9GAMM</name>
<dbReference type="AlphaFoldDB" id="A0A0M2V7R3"/>
<accession>A0A0M2V7R3</accession>